<evidence type="ECO:0000256" key="1">
    <source>
        <dbReference type="SAM" id="MobiDB-lite"/>
    </source>
</evidence>
<dbReference type="EMBL" id="MTKT01001287">
    <property type="protein sequence ID" value="OWM85115.1"/>
    <property type="molecule type" value="Genomic_DNA"/>
</dbReference>
<sequence>MSPSPNPRSPIMSGPPSQPGISGYGQQMGQQSQSPMPFMPRQQMGFSLGPRLPLSAINASSSSSPSSNPMFNAPVNNAQPTGLNHPMLRSASSAGSNLG</sequence>
<accession>A0A218XIT3</accession>
<feature type="compositionally biased region" description="Polar residues" evidence="1">
    <location>
        <begin position="90"/>
        <end position="99"/>
    </location>
</feature>
<proteinExistence type="predicted"/>
<protein>
    <submittedName>
        <fullName evidence="2">Uncharacterized protein</fullName>
    </submittedName>
</protein>
<evidence type="ECO:0000313" key="3">
    <source>
        <dbReference type="Proteomes" id="UP000197138"/>
    </source>
</evidence>
<feature type="compositionally biased region" description="Low complexity" evidence="1">
    <location>
        <begin position="24"/>
        <end position="43"/>
    </location>
</feature>
<organism evidence="2 3">
    <name type="scientific">Punica granatum</name>
    <name type="common">Pomegranate</name>
    <dbReference type="NCBI Taxonomy" id="22663"/>
    <lineage>
        <taxon>Eukaryota</taxon>
        <taxon>Viridiplantae</taxon>
        <taxon>Streptophyta</taxon>
        <taxon>Embryophyta</taxon>
        <taxon>Tracheophyta</taxon>
        <taxon>Spermatophyta</taxon>
        <taxon>Magnoliopsida</taxon>
        <taxon>eudicotyledons</taxon>
        <taxon>Gunneridae</taxon>
        <taxon>Pentapetalae</taxon>
        <taxon>rosids</taxon>
        <taxon>malvids</taxon>
        <taxon>Myrtales</taxon>
        <taxon>Lythraceae</taxon>
        <taxon>Punica</taxon>
    </lineage>
</organism>
<dbReference type="AlphaFoldDB" id="A0A218XIT3"/>
<reference evidence="3" key="1">
    <citation type="journal article" date="2017" name="Plant J.">
        <title>The pomegranate (Punica granatum L.) genome and the genomics of punicalagin biosynthesis.</title>
        <authorList>
            <person name="Qin G."/>
            <person name="Xu C."/>
            <person name="Ming R."/>
            <person name="Tang H."/>
            <person name="Guyot R."/>
            <person name="Kramer E.M."/>
            <person name="Hu Y."/>
            <person name="Yi X."/>
            <person name="Qi Y."/>
            <person name="Xu X."/>
            <person name="Gao Z."/>
            <person name="Pan H."/>
            <person name="Jian J."/>
            <person name="Tian Y."/>
            <person name="Yue Z."/>
            <person name="Xu Y."/>
        </authorList>
    </citation>
    <scope>NUCLEOTIDE SEQUENCE [LARGE SCALE GENOMIC DNA]</scope>
    <source>
        <strain evidence="3">cv. Dabenzi</strain>
    </source>
</reference>
<gene>
    <name evidence="2" type="ORF">CDL15_Pgr027902</name>
</gene>
<feature type="region of interest" description="Disordered" evidence="1">
    <location>
        <begin position="1"/>
        <end position="99"/>
    </location>
</feature>
<comment type="caution">
    <text evidence="2">The sequence shown here is derived from an EMBL/GenBank/DDBJ whole genome shotgun (WGS) entry which is preliminary data.</text>
</comment>
<evidence type="ECO:0000313" key="2">
    <source>
        <dbReference type="EMBL" id="OWM85115.1"/>
    </source>
</evidence>
<feature type="compositionally biased region" description="Low complexity" evidence="1">
    <location>
        <begin position="55"/>
        <end position="74"/>
    </location>
</feature>
<dbReference type="Proteomes" id="UP000197138">
    <property type="component" value="Unassembled WGS sequence"/>
</dbReference>
<name>A0A218XIT3_PUNGR</name>